<dbReference type="GO" id="GO:0000082">
    <property type="term" value="P:G1/S transition of mitotic cell cycle"/>
    <property type="evidence" value="ECO:0007669"/>
    <property type="project" value="InterPro"/>
</dbReference>
<feature type="compositionally biased region" description="Low complexity" evidence="9">
    <location>
        <begin position="162"/>
        <end position="182"/>
    </location>
</feature>
<feature type="region of interest" description="Disordered" evidence="9">
    <location>
        <begin position="1"/>
        <end position="89"/>
    </location>
</feature>
<dbReference type="InterPro" id="IPR013734">
    <property type="entry name" value="TF_Nrm1/Whi5"/>
</dbReference>
<evidence type="ECO:0000256" key="3">
    <source>
        <dbReference type="ARBA" id="ARBA00006922"/>
    </source>
</evidence>
<evidence type="ECO:0000256" key="7">
    <source>
        <dbReference type="ARBA" id="ARBA00023163"/>
    </source>
</evidence>
<evidence type="ECO:0000256" key="4">
    <source>
        <dbReference type="ARBA" id="ARBA00022490"/>
    </source>
</evidence>
<feature type="compositionally biased region" description="Polar residues" evidence="9">
    <location>
        <begin position="144"/>
        <end position="153"/>
    </location>
</feature>
<evidence type="ECO:0008006" key="12">
    <source>
        <dbReference type="Google" id="ProtNLM"/>
    </source>
</evidence>
<accession>A0AA35JJ66</accession>
<keyword evidence="7" id="KW-0804">Transcription</keyword>
<comment type="similarity">
    <text evidence="3">Belongs to the WHI5/NRM1 family.</text>
</comment>
<evidence type="ECO:0000256" key="6">
    <source>
        <dbReference type="ARBA" id="ARBA00023015"/>
    </source>
</evidence>
<proteinExistence type="inferred from homology"/>
<dbReference type="GO" id="GO:0033309">
    <property type="term" value="C:SBF transcription complex"/>
    <property type="evidence" value="ECO:0007669"/>
    <property type="project" value="TreeGrafter"/>
</dbReference>
<keyword evidence="6" id="KW-0805">Transcription regulation</keyword>
<feature type="region of interest" description="Disordered" evidence="9">
    <location>
        <begin position="103"/>
        <end position="184"/>
    </location>
</feature>
<dbReference type="InterPro" id="IPR039198">
    <property type="entry name" value="Srl3/Whi5"/>
</dbReference>
<evidence type="ECO:0000256" key="1">
    <source>
        <dbReference type="ARBA" id="ARBA00004123"/>
    </source>
</evidence>
<dbReference type="EMBL" id="OX365919">
    <property type="protein sequence ID" value="CAI4064106.1"/>
    <property type="molecule type" value="Genomic_DNA"/>
</dbReference>
<feature type="region of interest" description="Disordered" evidence="9">
    <location>
        <begin position="277"/>
        <end position="313"/>
    </location>
</feature>
<dbReference type="PANTHER" id="PTHR28246">
    <property type="entry name" value="G1-SPECIFIC TRANSCRIPTIONAL REPRESSOR WHI5-RELATED"/>
    <property type="match status" value="1"/>
</dbReference>
<dbReference type="GO" id="GO:0003712">
    <property type="term" value="F:transcription coregulator activity"/>
    <property type="evidence" value="ECO:0007669"/>
    <property type="project" value="TreeGrafter"/>
</dbReference>
<name>A0AA35JJ66_SACUV</name>
<dbReference type="PANTHER" id="PTHR28246:SF1">
    <property type="entry name" value="G1-SPECIFIC TRANSCRIPTIONAL REPRESSOR WHI5-RELATED"/>
    <property type="match status" value="1"/>
</dbReference>
<sequence>MSLRTPKRSRTNEEDEEQDKDAHTQLLLPQQQQQRRESTLLSTPVRLKNGFGTPSPPSPSSTTATINNSRRRPSPPTLQGIFMSPINKRRVGAAAHGRVLGHDDDAEHETGSDNNNNNNNNSNNNNNEDEHESESESEQEGRPGTSSLLPTTPKSRRSEVFLSPSPRLSSPPTAAAVAAARRPAGERPIREISHTLRTRLNYALVKLQNGWEDKTLPELETQLAPAVETSPRRYHNRFPDSADAGTSAHTAFMQALGGHPPREEATAVETLMLLSSPTKKQQHRPVAAMGAAGEPGTPADETEPESDTEVETS</sequence>
<keyword evidence="8" id="KW-0539">Nucleus</keyword>
<organism evidence="10 11">
    <name type="scientific">Saccharomyces uvarum</name>
    <name type="common">Yeast</name>
    <name type="synonym">Saccharomyces bayanus var. uvarum</name>
    <dbReference type="NCBI Taxonomy" id="230603"/>
    <lineage>
        <taxon>Eukaryota</taxon>
        <taxon>Fungi</taxon>
        <taxon>Dikarya</taxon>
        <taxon>Ascomycota</taxon>
        <taxon>Saccharomycotina</taxon>
        <taxon>Saccharomycetes</taxon>
        <taxon>Saccharomycetales</taxon>
        <taxon>Saccharomycetaceae</taxon>
        <taxon>Saccharomyces</taxon>
    </lineage>
</organism>
<protein>
    <recommendedName>
        <fullName evidence="12">Whi5p</fullName>
    </recommendedName>
</protein>
<reference evidence="10" key="1">
    <citation type="submission" date="2022-10" db="EMBL/GenBank/DDBJ databases">
        <authorList>
            <person name="Byrne P K."/>
        </authorList>
    </citation>
    <scope>NUCLEOTIDE SEQUENCE</scope>
    <source>
        <strain evidence="10">CBS7001</strain>
    </source>
</reference>
<feature type="compositionally biased region" description="Acidic residues" evidence="9">
    <location>
        <begin position="127"/>
        <end position="138"/>
    </location>
</feature>
<evidence type="ECO:0000313" key="10">
    <source>
        <dbReference type="EMBL" id="CAI4064106.1"/>
    </source>
</evidence>
<evidence type="ECO:0000256" key="5">
    <source>
        <dbReference type="ARBA" id="ARBA00022491"/>
    </source>
</evidence>
<feature type="compositionally biased region" description="Low complexity" evidence="9">
    <location>
        <begin position="112"/>
        <end position="126"/>
    </location>
</feature>
<keyword evidence="4" id="KW-0963">Cytoplasm</keyword>
<evidence type="ECO:0000313" key="11">
    <source>
        <dbReference type="Proteomes" id="UP001162090"/>
    </source>
</evidence>
<evidence type="ECO:0000256" key="2">
    <source>
        <dbReference type="ARBA" id="ARBA00004496"/>
    </source>
</evidence>
<comment type="subcellular location">
    <subcellularLocation>
        <location evidence="2">Cytoplasm</location>
    </subcellularLocation>
    <subcellularLocation>
        <location evidence="1">Nucleus</location>
    </subcellularLocation>
</comment>
<keyword evidence="5" id="KW-0678">Repressor</keyword>
<dbReference type="AlphaFoldDB" id="A0AA35JJ66"/>
<gene>
    <name evidence="10" type="primary">SUVC08G1210</name>
    <name evidence="10" type="ORF">SUVC_08G1210</name>
</gene>
<feature type="compositionally biased region" description="Acidic residues" evidence="9">
    <location>
        <begin position="300"/>
        <end position="313"/>
    </location>
</feature>
<dbReference type="Pfam" id="PF08528">
    <property type="entry name" value="Whi5"/>
    <property type="match status" value="1"/>
</dbReference>
<evidence type="ECO:0000256" key="8">
    <source>
        <dbReference type="ARBA" id="ARBA00023242"/>
    </source>
</evidence>
<evidence type="ECO:0000256" key="9">
    <source>
        <dbReference type="SAM" id="MobiDB-lite"/>
    </source>
</evidence>
<dbReference type="Proteomes" id="UP001162090">
    <property type="component" value="Chromosome 8"/>
</dbReference>
<dbReference type="GO" id="GO:0005737">
    <property type="term" value="C:cytoplasm"/>
    <property type="evidence" value="ECO:0007669"/>
    <property type="project" value="UniProtKB-SubCell"/>
</dbReference>